<keyword evidence="1" id="KW-0472">Membrane</keyword>
<evidence type="ECO:0000313" key="3">
    <source>
        <dbReference type="Proteomes" id="UP000019150"/>
    </source>
</evidence>
<evidence type="ECO:0008006" key="4">
    <source>
        <dbReference type="Google" id="ProtNLM"/>
    </source>
</evidence>
<evidence type="ECO:0000313" key="2">
    <source>
        <dbReference type="EMBL" id="AHH16598.1"/>
    </source>
</evidence>
<feature type="transmembrane region" description="Helical" evidence="1">
    <location>
        <begin position="42"/>
        <end position="62"/>
    </location>
</feature>
<dbReference type="Proteomes" id="UP000019150">
    <property type="component" value="Chromosome"/>
</dbReference>
<dbReference type="HOGENOM" id="CLU_2650826_0_0_11"/>
<dbReference type="PATRIC" id="fig|1415166.3.peg.1821"/>
<dbReference type="AlphaFoldDB" id="W5TC95"/>
<dbReference type="EMBL" id="CP006850">
    <property type="protein sequence ID" value="AHH16598.1"/>
    <property type="molecule type" value="Genomic_DNA"/>
</dbReference>
<sequence>MNTLRKWLAEEPIATRLGPVIVAFVAYLVARGVVSSDDIDQIAAIVAALGGVGGIFGARALVKPMAKLPPGDRADE</sequence>
<dbReference type="KEGG" id="nno:NONO_c17980"/>
<keyword evidence="3" id="KW-1185">Reference proteome</keyword>
<dbReference type="RefSeq" id="WP_025348102.1">
    <property type="nucleotide sequence ID" value="NZ_CP006850.1"/>
</dbReference>
<gene>
    <name evidence="2" type="ORF">NONO_c17980</name>
</gene>
<protein>
    <recommendedName>
        <fullName evidence="4">Holin</fullName>
    </recommendedName>
</protein>
<keyword evidence="1" id="KW-0812">Transmembrane</keyword>
<accession>W5TC95</accession>
<proteinExistence type="predicted"/>
<feature type="transmembrane region" description="Helical" evidence="1">
    <location>
        <begin position="12"/>
        <end position="30"/>
    </location>
</feature>
<dbReference type="STRING" id="1415166.NONO_c17980"/>
<organism evidence="2 3">
    <name type="scientific">Nocardia nova SH22a</name>
    <dbReference type="NCBI Taxonomy" id="1415166"/>
    <lineage>
        <taxon>Bacteria</taxon>
        <taxon>Bacillati</taxon>
        <taxon>Actinomycetota</taxon>
        <taxon>Actinomycetes</taxon>
        <taxon>Mycobacteriales</taxon>
        <taxon>Nocardiaceae</taxon>
        <taxon>Nocardia</taxon>
    </lineage>
</organism>
<name>W5TC95_9NOCA</name>
<evidence type="ECO:0000256" key="1">
    <source>
        <dbReference type="SAM" id="Phobius"/>
    </source>
</evidence>
<reference evidence="2 3" key="1">
    <citation type="journal article" date="2014" name="Appl. Environ. Microbiol.">
        <title>Insights into the Microbial Degradation of Rubber and Gutta-Percha by Analysis of the Complete Genome of Nocardia nova SH22a.</title>
        <authorList>
            <person name="Luo Q."/>
            <person name="Hiessl S."/>
            <person name="Poehlein A."/>
            <person name="Daniel R."/>
            <person name="Steinbuchel A."/>
        </authorList>
    </citation>
    <scope>NUCLEOTIDE SEQUENCE [LARGE SCALE GENOMIC DNA]</scope>
    <source>
        <strain evidence="2">SH22a</strain>
    </source>
</reference>
<keyword evidence="1" id="KW-1133">Transmembrane helix</keyword>